<evidence type="ECO:0000313" key="2">
    <source>
        <dbReference type="EMBL" id="MBX40116.1"/>
    </source>
</evidence>
<proteinExistence type="predicted"/>
<accession>A0A2P2NCB7</accession>
<protein>
    <submittedName>
        <fullName evidence="2">Uncharacterized protein</fullName>
    </submittedName>
</protein>
<reference evidence="2" key="1">
    <citation type="submission" date="2018-02" db="EMBL/GenBank/DDBJ databases">
        <title>Rhizophora mucronata_Transcriptome.</title>
        <authorList>
            <person name="Meera S.P."/>
            <person name="Sreeshan A."/>
            <person name="Augustine A."/>
        </authorList>
    </citation>
    <scope>NUCLEOTIDE SEQUENCE</scope>
    <source>
        <tissue evidence="2">Leaf</tissue>
    </source>
</reference>
<name>A0A2P2NCB7_RHIMU</name>
<organism evidence="2">
    <name type="scientific">Rhizophora mucronata</name>
    <name type="common">Asiatic mangrove</name>
    <dbReference type="NCBI Taxonomy" id="61149"/>
    <lineage>
        <taxon>Eukaryota</taxon>
        <taxon>Viridiplantae</taxon>
        <taxon>Streptophyta</taxon>
        <taxon>Embryophyta</taxon>
        <taxon>Tracheophyta</taxon>
        <taxon>Spermatophyta</taxon>
        <taxon>Magnoliopsida</taxon>
        <taxon>eudicotyledons</taxon>
        <taxon>Gunneridae</taxon>
        <taxon>Pentapetalae</taxon>
        <taxon>rosids</taxon>
        <taxon>fabids</taxon>
        <taxon>Malpighiales</taxon>
        <taxon>Rhizophoraceae</taxon>
        <taxon>Rhizophora</taxon>
    </lineage>
</organism>
<evidence type="ECO:0000256" key="1">
    <source>
        <dbReference type="SAM" id="Phobius"/>
    </source>
</evidence>
<dbReference type="EMBL" id="GGEC01059632">
    <property type="protein sequence ID" value="MBX40116.1"/>
    <property type="molecule type" value="Transcribed_RNA"/>
</dbReference>
<keyword evidence="1" id="KW-0472">Membrane</keyword>
<keyword evidence="1" id="KW-0812">Transmembrane</keyword>
<dbReference type="AlphaFoldDB" id="A0A2P2NCB7"/>
<feature type="transmembrane region" description="Helical" evidence="1">
    <location>
        <begin position="17"/>
        <end position="42"/>
    </location>
</feature>
<keyword evidence="1" id="KW-1133">Transmembrane helix</keyword>
<sequence length="50" mass="5832">MRNKVIKLLGGFPSFRALYWCIYTFACKGLDGILMLCLFMLLNFQFPCFS</sequence>